<organism evidence="1 2">
    <name type="scientific">Astrephomene gubernaculifera</name>
    <dbReference type="NCBI Taxonomy" id="47775"/>
    <lineage>
        <taxon>Eukaryota</taxon>
        <taxon>Viridiplantae</taxon>
        <taxon>Chlorophyta</taxon>
        <taxon>core chlorophytes</taxon>
        <taxon>Chlorophyceae</taxon>
        <taxon>CS clade</taxon>
        <taxon>Chlamydomonadales</taxon>
        <taxon>Astrephomenaceae</taxon>
        <taxon>Astrephomene</taxon>
    </lineage>
</organism>
<dbReference type="AlphaFoldDB" id="A0AAD3E3Q0"/>
<protein>
    <submittedName>
        <fullName evidence="1">Uncharacterized protein</fullName>
    </submittedName>
</protein>
<accession>A0AAD3E3Q0</accession>
<keyword evidence="2" id="KW-1185">Reference proteome</keyword>
<dbReference type="EMBL" id="BMAR01000092">
    <property type="protein sequence ID" value="GFR53130.1"/>
    <property type="molecule type" value="Genomic_DNA"/>
</dbReference>
<dbReference type="Proteomes" id="UP001054857">
    <property type="component" value="Unassembled WGS sequence"/>
</dbReference>
<evidence type="ECO:0000313" key="1">
    <source>
        <dbReference type="EMBL" id="GFR53130.1"/>
    </source>
</evidence>
<comment type="caution">
    <text evidence="1">The sequence shown here is derived from an EMBL/GenBank/DDBJ whole genome shotgun (WGS) entry which is preliminary data.</text>
</comment>
<reference evidence="1 2" key="1">
    <citation type="journal article" date="2021" name="Sci. Rep.">
        <title>Genome sequencing of the multicellular alga Astrephomene provides insights into convergent evolution of germ-soma differentiation.</title>
        <authorList>
            <person name="Yamashita S."/>
            <person name="Yamamoto K."/>
            <person name="Matsuzaki R."/>
            <person name="Suzuki S."/>
            <person name="Yamaguchi H."/>
            <person name="Hirooka S."/>
            <person name="Minakuchi Y."/>
            <person name="Miyagishima S."/>
            <person name="Kawachi M."/>
            <person name="Toyoda A."/>
            <person name="Nozaki H."/>
        </authorList>
    </citation>
    <scope>NUCLEOTIDE SEQUENCE [LARGE SCALE GENOMIC DNA]</scope>
    <source>
        <strain evidence="1 2">NIES-4017</strain>
    </source>
</reference>
<name>A0AAD3E3Q0_9CHLO</name>
<evidence type="ECO:0000313" key="2">
    <source>
        <dbReference type="Proteomes" id="UP001054857"/>
    </source>
</evidence>
<proteinExistence type="predicted"/>
<sequence>MSCTLHSSACNRCYAERHCRASCSKSRVHGSIQKPFIQTPRGTTPLTAGLSQLGAFHQATTQGRSSWVCRAGAIDGMPAWTLDQIAGLVFGAVMVAFVAGSRQVDVWVARAQRRQLGLCEECGGVYEPGSCAQGNCPAKKQQRLL</sequence>
<gene>
    <name evidence="1" type="ORF">Agub_g15847</name>
</gene>